<dbReference type="Gene3D" id="3.40.50.150">
    <property type="entry name" value="Vaccinia Virus protein VP39"/>
    <property type="match status" value="1"/>
</dbReference>
<dbReference type="CDD" id="cd02440">
    <property type="entry name" value="AdoMet_MTases"/>
    <property type="match status" value="1"/>
</dbReference>
<dbReference type="InterPro" id="IPR045851">
    <property type="entry name" value="AMP-bd_C_sf"/>
</dbReference>
<dbReference type="SUPFAM" id="SSF56801">
    <property type="entry name" value="Acetyl-CoA synthetase-like"/>
    <property type="match status" value="1"/>
</dbReference>
<dbReference type="EMBL" id="JAAXPG010000015">
    <property type="protein sequence ID" value="NKY99315.1"/>
    <property type="molecule type" value="Genomic_DNA"/>
</dbReference>
<dbReference type="PANTHER" id="PTHR43201:SF5">
    <property type="entry name" value="MEDIUM-CHAIN ACYL-COA LIGASE ACSF2, MITOCHONDRIAL"/>
    <property type="match status" value="1"/>
</dbReference>
<dbReference type="AlphaFoldDB" id="A0A7X6MH45"/>
<evidence type="ECO:0000256" key="2">
    <source>
        <dbReference type="ARBA" id="ARBA00022598"/>
    </source>
</evidence>
<dbReference type="PANTHER" id="PTHR43201">
    <property type="entry name" value="ACYL-COA SYNTHETASE"/>
    <property type="match status" value="1"/>
</dbReference>
<name>A0A7X6MH45_9ACTN</name>
<keyword evidence="8" id="KW-1185">Reference proteome</keyword>
<feature type="compositionally biased region" description="Basic and acidic residues" evidence="3">
    <location>
        <begin position="166"/>
        <end position="187"/>
    </location>
</feature>
<accession>A0A7X6MH45</accession>
<sequence length="834" mass="89333">MTWTSSNGLELRDLVPAGLRARWTARGWCPNRDLYTLFHAHALAHPGRDAVIDDRGTLDYAGLDAAVRRAAAALAAGGTGERDVVGVLLPNGREAVVAELAVAAVGAVALPVPDGRSPADVRSLLARSRAADLVTTPERAERIRRTDLPRLRRVWSFGPARPGTRSLDRPDAGTVRDWRPARPDPESPARILVSSGSEGEPGMVAYSHNAMAGGRGNYVAALHTGPGPMRNLVLVSLASSFGSCGVPVTLARLGATLVVLPRFDPAAALRAIERHRPTHLIGVPTMLRRIAALPERADTSSLRAVVASGAPLHQEVRDACAARFARPVVNVYGSTDGVNCHTGRRPEAWEPGLAGHPAPDVAEVSIRDPRGLPVAEGETGEIWALGPMTPLCRVAAPELDAERRAPGGWVRTGDLGRLDPDGALRVVDRLRRTVIRGGVNIFPAEVERELGAHPALAEAHCVPVPDPDLGERVCACVSPAEGSAAPSPQELIAFLRDERGLDVRALPEHVVVLPELPLGPTGKVCTATLTRVAAEAVAEHRPPSRPAGPTRPAPTIRPTDPTPKGEPVTDTAAEDQRYVFDNHSEHAFDQHRFLAAAYDPMTTERLEQTGVGPGWNCLEVGAGGGSVALWLADRVAPGGSVLATDIKPERIPAAEGLEVVRHDVVRDPLPEAAFDLIHSRLVLLHIPERIAVLDRLVRALKPGGVLQLDEFDITYGPALLMPDAGSQKLYEEFQEAKTRLMIRAGADPAWGRNAAEAMRRAGLVDVDPRPRLELWEAGSPGVHLIAHHTRHLRDAFVDEGMTDERLAQVRALLADPSFRACSCAIYSVQGRRPR</sequence>
<evidence type="ECO:0000259" key="4">
    <source>
        <dbReference type="Pfam" id="PF00501"/>
    </source>
</evidence>
<dbReference type="Pfam" id="PF08241">
    <property type="entry name" value="Methyltransf_11"/>
    <property type="match status" value="1"/>
</dbReference>
<dbReference type="Gene3D" id="3.40.50.12780">
    <property type="entry name" value="N-terminal domain of ligase-like"/>
    <property type="match status" value="1"/>
</dbReference>
<dbReference type="Pfam" id="PF13193">
    <property type="entry name" value="AMP-binding_C"/>
    <property type="match status" value="1"/>
</dbReference>
<dbReference type="Proteomes" id="UP000553209">
    <property type="component" value="Unassembled WGS sequence"/>
</dbReference>
<evidence type="ECO:0000256" key="1">
    <source>
        <dbReference type="ARBA" id="ARBA00006432"/>
    </source>
</evidence>
<feature type="domain" description="Methyltransferase type 11" evidence="5">
    <location>
        <begin position="618"/>
        <end position="706"/>
    </location>
</feature>
<feature type="domain" description="AMP-dependent synthetase/ligase" evidence="4">
    <location>
        <begin position="38"/>
        <end position="388"/>
    </location>
</feature>
<dbReference type="GO" id="GO:0031956">
    <property type="term" value="F:medium-chain fatty acid-CoA ligase activity"/>
    <property type="evidence" value="ECO:0007669"/>
    <property type="project" value="TreeGrafter"/>
</dbReference>
<dbReference type="CDD" id="cd04433">
    <property type="entry name" value="AFD_class_I"/>
    <property type="match status" value="1"/>
</dbReference>
<comment type="caution">
    <text evidence="7">The sequence shown here is derived from an EMBL/GenBank/DDBJ whole genome shotgun (WGS) entry which is preliminary data.</text>
</comment>
<dbReference type="Pfam" id="PF00501">
    <property type="entry name" value="AMP-binding"/>
    <property type="match status" value="1"/>
</dbReference>
<dbReference type="GO" id="GO:0006631">
    <property type="term" value="P:fatty acid metabolic process"/>
    <property type="evidence" value="ECO:0007669"/>
    <property type="project" value="TreeGrafter"/>
</dbReference>
<dbReference type="InterPro" id="IPR000873">
    <property type="entry name" value="AMP-dep_synth/lig_dom"/>
</dbReference>
<dbReference type="GO" id="GO:0008757">
    <property type="term" value="F:S-adenosylmethionine-dependent methyltransferase activity"/>
    <property type="evidence" value="ECO:0007669"/>
    <property type="project" value="InterPro"/>
</dbReference>
<dbReference type="InterPro" id="IPR042099">
    <property type="entry name" value="ANL_N_sf"/>
</dbReference>
<comment type="similarity">
    <text evidence="1">Belongs to the ATP-dependent AMP-binding enzyme family.</text>
</comment>
<dbReference type="RefSeq" id="WP_061079108.1">
    <property type="nucleotide sequence ID" value="NZ_JAAXPG010000015.1"/>
</dbReference>
<evidence type="ECO:0000259" key="6">
    <source>
        <dbReference type="Pfam" id="PF13193"/>
    </source>
</evidence>
<organism evidence="7 8">
    <name type="scientific">Nocardiopsis alborubida</name>
    <dbReference type="NCBI Taxonomy" id="146802"/>
    <lineage>
        <taxon>Bacteria</taxon>
        <taxon>Bacillati</taxon>
        <taxon>Actinomycetota</taxon>
        <taxon>Actinomycetes</taxon>
        <taxon>Streptosporangiales</taxon>
        <taxon>Nocardiopsidaceae</taxon>
        <taxon>Nocardiopsis</taxon>
    </lineage>
</organism>
<evidence type="ECO:0000259" key="5">
    <source>
        <dbReference type="Pfam" id="PF08241"/>
    </source>
</evidence>
<dbReference type="InterPro" id="IPR029063">
    <property type="entry name" value="SAM-dependent_MTases_sf"/>
</dbReference>
<evidence type="ECO:0000313" key="7">
    <source>
        <dbReference type="EMBL" id="NKY99315.1"/>
    </source>
</evidence>
<dbReference type="InterPro" id="IPR025110">
    <property type="entry name" value="AMP-bd_C"/>
</dbReference>
<dbReference type="SUPFAM" id="SSF53335">
    <property type="entry name" value="S-adenosyl-L-methionine-dependent methyltransferases"/>
    <property type="match status" value="1"/>
</dbReference>
<dbReference type="Gene3D" id="3.30.300.30">
    <property type="match status" value="1"/>
</dbReference>
<reference evidence="7 8" key="1">
    <citation type="submission" date="2020-04" db="EMBL/GenBank/DDBJ databases">
        <title>MicrobeNet Type strains.</title>
        <authorList>
            <person name="Nicholson A.C."/>
        </authorList>
    </citation>
    <scope>NUCLEOTIDE SEQUENCE [LARGE SCALE GENOMIC DNA]</scope>
    <source>
        <strain evidence="7 8">ATCC 23612</strain>
    </source>
</reference>
<feature type="region of interest" description="Disordered" evidence="3">
    <location>
        <begin position="535"/>
        <end position="569"/>
    </location>
</feature>
<evidence type="ECO:0000256" key="3">
    <source>
        <dbReference type="SAM" id="MobiDB-lite"/>
    </source>
</evidence>
<gene>
    <name evidence="7" type="ORF">HGB44_16830</name>
</gene>
<dbReference type="InterPro" id="IPR013216">
    <property type="entry name" value="Methyltransf_11"/>
</dbReference>
<evidence type="ECO:0000313" key="8">
    <source>
        <dbReference type="Proteomes" id="UP000553209"/>
    </source>
</evidence>
<feature type="region of interest" description="Disordered" evidence="3">
    <location>
        <begin position="162"/>
        <end position="196"/>
    </location>
</feature>
<proteinExistence type="inferred from homology"/>
<keyword evidence="2" id="KW-0436">Ligase</keyword>
<feature type="domain" description="AMP-binding enzyme C-terminal" evidence="6">
    <location>
        <begin position="445"/>
        <end position="523"/>
    </location>
</feature>
<protein>
    <submittedName>
        <fullName evidence="7">AMP-binding protein</fullName>
    </submittedName>
</protein>